<organism evidence="3 4">
    <name type="scientific">Rhodanobacter geophilus</name>
    <dbReference type="NCBI Taxonomy" id="3162488"/>
    <lineage>
        <taxon>Bacteria</taxon>
        <taxon>Pseudomonadati</taxon>
        <taxon>Pseudomonadota</taxon>
        <taxon>Gammaproteobacteria</taxon>
        <taxon>Lysobacterales</taxon>
        <taxon>Rhodanobacteraceae</taxon>
        <taxon>Rhodanobacter</taxon>
    </lineage>
</organism>
<evidence type="ECO:0000256" key="2">
    <source>
        <dbReference type="PROSITE-ProRule" id="PRU00339"/>
    </source>
</evidence>
<dbReference type="PANTHER" id="PTHR12788:SF10">
    <property type="entry name" value="PROTEIN-TYROSINE SULFOTRANSFERASE"/>
    <property type="match status" value="1"/>
</dbReference>
<keyword evidence="2" id="KW-0802">TPR repeat</keyword>
<dbReference type="Pfam" id="PF13469">
    <property type="entry name" value="Sulfotransfer_3"/>
    <property type="match status" value="1"/>
</dbReference>
<feature type="repeat" description="TPR" evidence="2">
    <location>
        <begin position="279"/>
        <end position="312"/>
    </location>
</feature>
<keyword evidence="4" id="KW-1185">Reference proteome</keyword>
<dbReference type="Pfam" id="PF14559">
    <property type="entry name" value="TPR_19"/>
    <property type="match status" value="1"/>
</dbReference>
<feature type="repeat" description="TPR" evidence="2">
    <location>
        <begin position="77"/>
        <end position="110"/>
    </location>
</feature>
<accession>A0ABV3QP06</accession>
<dbReference type="Proteomes" id="UP001556170">
    <property type="component" value="Unassembled WGS sequence"/>
</dbReference>
<evidence type="ECO:0000313" key="3">
    <source>
        <dbReference type="EMBL" id="MEW9624310.1"/>
    </source>
</evidence>
<sequence length="672" mass="73636">MTETVASGTLEQALAHAARLLERDPALAAEQLAEILQVAPGQPRALQLLAATRTLQDDPSGALAILVPLARTQPNAAAVHFDLGLALAGSGRGPEAIAALRRAVALQPGLPQAWRVLGDCLAAAGEHEAADAAYVSHVRHSTRDPRLMAAAVALAEDRIPEAEARLREQLKRAPTDVAAIRMLAEVAARLGRNEDALHLLERCLELAPGFHEARRNYALVLHRANRPEAALAEIARLLAADPEDAGSRNLKAAVLCRTGDYEQAIGIYAALLERHPDNPKLWVSQGHALKTAGHAERAIAAYRRSLQLEPSFGEVWWSLANLKTFRFDAGELAAMRAQLARADLGEDDRLHLEFAVGKALEDAGEYEPSFRHYARGNAIRHAQLRYRADDTSARVHHIRTHYTREFFAARAGAGDPAPDPIFVVGLPRAGSTLVEQILSSHSRVEGTMELPEVTSIARLLRGQGDADGAMPYHDALAALDAAALRALGGRYLAHTRIQRKTSAPLFIDKMPNNFMHVGLIHLMLPNAKIIDARRHPMACGFSVFKQHFARGQGFSYGLEDIGRYYRDYVALMAHFDAVLPGRVHRVVYERMVDDTEGEVRRLLDYCGLPFEAACLRFFENTRPVRTASSEQVRQPIYREGLEHWRHYAAWLGPLASALGPVLESYPAAPGGE</sequence>
<dbReference type="RefSeq" id="WP_367844616.1">
    <property type="nucleotide sequence ID" value="NZ_JBFOHL010000006.1"/>
</dbReference>
<dbReference type="InterPro" id="IPR019734">
    <property type="entry name" value="TPR_rpt"/>
</dbReference>
<comment type="caution">
    <text evidence="3">The sequence shown here is derived from an EMBL/GenBank/DDBJ whole genome shotgun (WGS) entry which is preliminary data.</text>
</comment>
<reference evidence="3 4" key="1">
    <citation type="submission" date="2024-06" db="EMBL/GenBank/DDBJ databases">
        <authorList>
            <person name="Woo H."/>
        </authorList>
    </citation>
    <scope>NUCLEOTIDE SEQUENCE [LARGE SCALE GENOMIC DNA]</scope>
    <source>
        <strain evidence="3 4">S2-g</strain>
    </source>
</reference>
<dbReference type="SMART" id="SM00028">
    <property type="entry name" value="TPR"/>
    <property type="match status" value="6"/>
</dbReference>
<dbReference type="PANTHER" id="PTHR12788">
    <property type="entry name" value="PROTEIN-TYROSINE SULFOTRANSFERASE 2"/>
    <property type="match status" value="1"/>
</dbReference>
<dbReference type="InterPro" id="IPR026634">
    <property type="entry name" value="TPST-like"/>
</dbReference>
<dbReference type="InterPro" id="IPR027417">
    <property type="entry name" value="P-loop_NTPase"/>
</dbReference>
<dbReference type="InterPro" id="IPR011990">
    <property type="entry name" value="TPR-like_helical_dom_sf"/>
</dbReference>
<keyword evidence="1" id="KW-0808">Transferase</keyword>
<protein>
    <submittedName>
        <fullName evidence="3">Sulfotransferase</fullName>
    </submittedName>
</protein>
<dbReference type="Gene3D" id="1.25.40.10">
    <property type="entry name" value="Tetratricopeptide repeat domain"/>
    <property type="match status" value="2"/>
</dbReference>
<dbReference type="SUPFAM" id="SSF48452">
    <property type="entry name" value="TPR-like"/>
    <property type="match status" value="1"/>
</dbReference>
<dbReference type="PROSITE" id="PS50005">
    <property type="entry name" value="TPR"/>
    <property type="match status" value="2"/>
</dbReference>
<dbReference type="EMBL" id="JBFOHL010000006">
    <property type="protein sequence ID" value="MEW9624310.1"/>
    <property type="molecule type" value="Genomic_DNA"/>
</dbReference>
<evidence type="ECO:0000256" key="1">
    <source>
        <dbReference type="ARBA" id="ARBA00022679"/>
    </source>
</evidence>
<name>A0ABV3QP06_9GAMM</name>
<gene>
    <name evidence="3" type="ORF">ABQJ56_08705</name>
</gene>
<evidence type="ECO:0000313" key="4">
    <source>
        <dbReference type="Proteomes" id="UP001556170"/>
    </source>
</evidence>
<dbReference type="Gene3D" id="3.40.50.300">
    <property type="entry name" value="P-loop containing nucleotide triphosphate hydrolases"/>
    <property type="match status" value="1"/>
</dbReference>
<dbReference type="SUPFAM" id="SSF52540">
    <property type="entry name" value="P-loop containing nucleoside triphosphate hydrolases"/>
    <property type="match status" value="1"/>
</dbReference>
<proteinExistence type="predicted"/>
<dbReference type="Pfam" id="PF13432">
    <property type="entry name" value="TPR_16"/>
    <property type="match status" value="2"/>
</dbReference>